<name>A0A523URC9_UNCT6</name>
<reference evidence="2 3" key="1">
    <citation type="submission" date="2019-03" db="EMBL/GenBank/DDBJ databases">
        <title>Metabolic potential of uncultured bacteria and archaea associated with petroleum seepage in deep-sea sediments.</title>
        <authorList>
            <person name="Dong X."/>
            <person name="Hubert C."/>
        </authorList>
    </citation>
    <scope>NUCLEOTIDE SEQUENCE [LARGE SCALE GENOMIC DNA]</scope>
    <source>
        <strain evidence="2">E44_bin18</strain>
    </source>
</reference>
<dbReference type="Proteomes" id="UP000315525">
    <property type="component" value="Unassembled WGS sequence"/>
</dbReference>
<protein>
    <submittedName>
        <fullName evidence="2">Uncharacterized protein</fullName>
    </submittedName>
</protein>
<feature type="compositionally biased region" description="Basic and acidic residues" evidence="1">
    <location>
        <begin position="391"/>
        <end position="400"/>
    </location>
</feature>
<dbReference type="AlphaFoldDB" id="A0A523URC9"/>
<accession>A0A523URC9</accession>
<feature type="region of interest" description="Disordered" evidence="1">
    <location>
        <begin position="376"/>
        <end position="400"/>
    </location>
</feature>
<evidence type="ECO:0000313" key="2">
    <source>
        <dbReference type="EMBL" id="TET44871.1"/>
    </source>
</evidence>
<gene>
    <name evidence="2" type="ORF">E3J62_09155</name>
</gene>
<comment type="caution">
    <text evidence="2">The sequence shown here is derived from an EMBL/GenBank/DDBJ whole genome shotgun (WGS) entry which is preliminary data.</text>
</comment>
<proteinExistence type="predicted"/>
<evidence type="ECO:0000313" key="3">
    <source>
        <dbReference type="Proteomes" id="UP000315525"/>
    </source>
</evidence>
<dbReference type="EMBL" id="SOJN01000107">
    <property type="protein sequence ID" value="TET44871.1"/>
    <property type="molecule type" value="Genomic_DNA"/>
</dbReference>
<sequence>MGNQIVEPLKKRLIYAKYIFSQASEMLTRSLPLWHGLGISLLQDSVELVLRAIAQKVKARIGGNITFAEYWDKIERVSGNKESKMIPYKTEMQELNRARVGFKHYGILPASDDADRFRTYTRDFLVNTYRTFFDEEFDVLSLAELVRHCRARNHIRHAEQALVSDDFATCIEETAVAFTVLSLNRRAGLEHLRLPQRIETHDLGKLVGADIEAERALDNFIRALEEHFDTLSSWILPQLHGINMAEYARFRAVTPGVSLSVAHTCYFWGGNEAAYTKENAEFCVRFVIDSALQIDRTRFYIPSGFDSRTRKVRVIKDGAEIILCPVPNDVELIRLAGKGEVLERYYGNREREGWIEIFQDDDLAYIKGSDVESIFSSGGRGPGNGAPRAGSDLRLDISDA</sequence>
<organism evidence="2 3">
    <name type="scientific">candidate division TA06 bacterium</name>
    <dbReference type="NCBI Taxonomy" id="2250710"/>
    <lineage>
        <taxon>Bacteria</taxon>
        <taxon>Bacteria division TA06</taxon>
    </lineage>
</organism>
<evidence type="ECO:0000256" key="1">
    <source>
        <dbReference type="SAM" id="MobiDB-lite"/>
    </source>
</evidence>